<keyword evidence="15" id="KW-1185">Reference proteome</keyword>
<organism evidence="14 15">
    <name type="scientific">Candidatus Bodocaedibacter vickermanii</name>
    <dbReference type="NCBI Taxonomy" id="2741701"/>
    <lineage>
        <taxon>Bacteria</taxon>
        <taxon>Pseudomonadati</taxon>
        <taxon>Pseudomonadota</taxon>
        <taxon>Alphaproteobacteria</taxon>
        <taxon>Holosporales</taxon>
        <taxon>Candidatus Paracaedibacteraceae</taxon>
        <taxon>Candidatus Bodocaedibacter</taxon>
    </lineage>
</organism>
<feature type="transmembrane region" description="Helical" evidence="12">
    <location>
        <begin position="48"/>
        <end position="70"/>
    </location>
</feature>
<evidence type="ECO:0000313" key="15">
    <source>
        <dbReference type="Proteomes" id="UP000594001"/>
    </source>
</evidence>
<keyword evidence="8 12" id="KW-1133">Transmembrane helix</keyword>
<accession>A0A7L9RUY4</accession>
<evidence type="ECO:0000256" key="2">
    <source>
        <dbReference type="ARBA" id="ARBA00008445"/>
    </source>
</evidence>
<dbReference type="Proteomes" id="UP000594001">
    <property type="component" value="Chromosome"/>
</dbReference>
<keyword evidence="5 12" id="KW-1003">Cell membrane</keyword>
<evidence type="ECO:0000256" key="13">
    <source>
        <dbReference type="SAM" id="MobiDB-lite"/>
    </source>
</evidence>
<dbReference type="GO" id="GO:0043952">
    <property type="term" value="P:protein transport by the Sec complex"/>
    <property type="evidence" value="ECO:0007669"/>
    <property type="project" value="TreeGrafter"/>
</dbReference>
<evidence type="ECO:0000256" key="8">
    <source>
        <dbReference type="ARBA" id="ARBA00022989"/>
    </source>
</evidence>
<feature type="region of interest" description="Disordered" evidence="13">
    <location>
        <begin position="80"/>
        <end position="102"/>
    </location>
</feature>
<sequence length="102" mass="10805">MTAVLITLHIILAVSMIGIILLQRSEGGGFGSSQSTGSFFSVRGKTDFLTRTTAILATAFIVNCFILALLASQPKRPIEVAEQAPHTPTKVDSPAVPATQKH</sequence>
<keyword evidence="6 12" id="KW-0812">Transmembrane</keyword>
<dbReference type="NCBIfam" id="TIGR00810">
    <property type="entry name" value="secG"/>
    <property type="match status" value="1"/>
</dbReference>
<name>A0A7L9RUY4_9PROT</name>
<dbReference type="PRINTS" id="PR01651">
    <property type="entry name" value="SECGEXPORT"/>
</dbReference>
<gene>
    <name evidence="14" type="primary">secG</name>
    <name evidence="14" type="ORF">CPBP_01154</name>
</gene>
<evidence type="ECO:0000256" key="12">
    <source>
        <dbReference type="RuleBase" id="RU365087"/>
    </source>
</evidence>
<dbReference type="PANTHER" id="PTHR34182:SF1">
    <property type="entry name" value="PROTEIN-EXPORT MEMBRANE PROTEIN SECG"/>
    <property type="match status" value="1"/>
</dbReference>
<keyword evidence="4 12" id="KW-0813">Transport</keyword>
<evidence type="ECO:0000256" key="9">
    <source>
        <dbReference type="ARBA" id="ARBA00023010"/>
    </source>
</evidence>
<dbReference type="GO" id="GO:0009306">
    <property type="term" value="P:protein secretion"/>
    <property type="evidence" value="ECO:0007669"/>
    <property type="project" value="UniProtKB-UniRule"/>
</dbReference>
<evidence type="ECO:0000313" key="14">
    <source>
        <dbReference type="EMBL" id="QOL20362.1"/>
    </source>
</evidence>
<keyword evidence="10 12" id="KW-0472">Membrane</keyword>
<evidence type="ECO:0000256" key="5">
    <source>
        <dbReference type="ARBA" id="ARBA00022475"/>
    </source>
</evidence>
<dbReference type="GO" id="GO:0015450">
    <property type="term" value="F:protein-transporting ATPase activity"/>
    <property type="evidence" value="ECO:0007669"/>
    <property type="project" value="UniProtKB-UniRule"/>
</dbReference>
<dbReference type="AlphaFoldDB" id="A0A7L9RUY4"/>
<evidence type="ECO:0000256" key="7">
    <source>
        <dbReference type="ARBA" id="ARBA00022927"/>
    </source>
</evidence>
<comment type="similarity">
    <text evidence="2 12">Belongs to the SecG family.</text>
</comment>
<dbReference type="EMBL" id="CP054719">
    <property type="protein sequence ID" value="QOL20362.1"/>
    <property type="molecule type" value="Genomic_DNA"/>
</dbReference>
<evidence type="ECO:0000256" key="10">
    <source>
        <dbReference type="ARBA" id="ARBA00023136"/>
    </source>
</evidence>
<keyword evidence="9 12" id="KW-0811">Translocation</keyword>
<evidence type="ECO:0000256" key="6">
    <source>
        <dbReference type="ARBA" id="ARBA00022692"/>
    </source>
</evidence>
<comment type="function">
    <text evidence="11 12">Involved in protein export. Participates in an early event of protein translocation.</text>
</comment>
<comment type="subcellular location">
    <subcellularLocation>
        <location evidence="1 12">Cell membrane</location>
        <topology evidence="1 12">Multi-pass membrane protein</topology>
    </subcellularLocation>
</comment>
<comment type="caution">
    <text evidence="12">Lacks conserved residue(s) required for the propagation of feature annotation.</text>
</comment>
<keyword evidence="7 12" id="KW-0653">Protein transport</keyword>
<evidence type="ECO:0000256" key="3">
    <source>
        <dbReference type="ARBA" id="ARBA00017876"/>
    </source>
</evidence>
<dbReference type="Pfam" id="PF03840">
    <property type="entry name" value="SecG"/>
    <property type="match status" value="1"/>
</dbReference>
<evidence type="ECO:0000256" key="4">
    <source>
        <dbReference type="ARBA" id="ARBA00022448"/>
    </source>
</evidence>
<dbReference type="KEGG" id="pbal:CPBP_01154"/>
<dbReference type="PANTHER" id="PTHR34182">
    <property type="entry name" value="PROTEIN-EXPORT MEMBRANE PROTEIN SECG"/>
    <property type="match status" value="1"/>
</dbReference>
<reference evidence="14 15" key="1">
    <citation type="submission" date="2020-06" db="EMBL/GenBank/DDBJ databases">
        <title>The endosymbiont of the kinetoplastid Bodo saltans is a Paracaedibacter-like alpha-proteobacterium possessing a putative toxin-antitoxin system.</title>
        <authorList>
            <person name="Midha S."/>
            <person name="Rigden D.J."/>
            <person name="Siozios S."/>
            <person name="Hurst G.D.D."/>
            <person name="Jackson A.P."/>
        </authorList>
    </citation>
    <scope>NUCLEOTIDE SEQUENCE [LARGE SCALE GENOMIC DNA]</scope>
    <source>
        <strain evidence="14">Lake Konstanz</strain>
    </source>
</reference>
<evidence type="ECO:0000256" key="11">
    <source>
        <dbReference type="ARBA" id="ARBA00025182"/>
    </source>
</evidence>
<dbReference type="GO" id="GO:0005886">
    <property type="term" value="C:plasma membrane"/>
    <property type="evidence" value="ECO:0007669"/>
    <property type="project" value="UniProtKB-SubCell"/>
</dbReference>
<dbReference type="InterPro" id="IPR004692">
    <property type="entry name" value="SecG"/>
</dbReference>
<dbReference type="RefSeq" id="WP_350331912.1">
    <property type="nucleotide sequence ID" value="NZ_CP054719.1"/>
</dbReference>
<protein>
    <recommendedName>
        <fullName evidence="3 12">Protein-export membrane protein SecG</fullName>
    </recommendedName>
</protein>
<proteinExistence type="inferred from homology"/>
<dbReference type="GO" id="GO:0065002">
    <property type="term" value="P:intracellular protein transmembrane transport"/>
    <property type="evidence" value="ECO:0007669"/>
    <property type="project" value="TreeGrafter"/>
</dbReference>
<evidence type="ECO:0000256" key="1">
    <source>
        <dbReference type="ARBA" id="ARBA00004651"/>
    </source>
</evidence>